<dbReference type="EC" id="2.7.1.170" evidence="2"/>
<evidence type="ECO:0000256" key="1">
    <source>
        <dbReference type="ARBA" id="ARBA00023277"/>
    </source>
</evidence>
<comment type="similarity">
    <text evidence="2">Belongs to the anhydro-N-acetylmuramic acid kinase family.</text>
</comment>
<organism evidence="4 5">
    <name type="scientific">Roseiarcus fermentans</name>
    <dbReference type="NCBI Taxonomy" id="1473586"/>
    <lineage>
        <taxon>Bacteria</taxon>
        <taxon>Pseudomonadati</taxon>
        <taxon>Pseudomonadota</taxon>
        <taxon>Alphaproteobacteria</taxon>
        <taxon>Hyphomicrobiales</taxon>
        <taxon>Roseiarcaceae</taxon>
        <taxon>Roseiarcus</taxon>
    </lineage>
</organism>
<keyword evidence="2 4" id="KW-0418">Kinase</keyword>
<dbReference type="Proteomes" id="UP000253529">
    <property type="component" value="Unassembled WGS sequence"/>
</dbReference>
<feature type="binding site" evidence="2">
    <location>
        <begin position="15"/>
        <end position="22"/>
    </location>
    <ligand>
        <name>ATP</name>
        <dbReference type="ChEBI" id="CHEBI:30616"/>
    </ligand>
</feature>
<dbReference type="NCBIfam" id="NF007141">
    <property type="entry name" value="PRK09585.1-5"/>
    <property type="match status" value="1"/>
</dbReference>
<sequence length="387" mass="39720">MTGPGLTRAIGVISGTSMDGIDVALIASDGEAQVETGPAATFPYPPDVAARLRAVVADASEAERPQAALERAVTDAHVAAVDAFFARFAIARDSVALVGLHGQTILHRPGRVGWEGRRPAAPGARDAHPPKAGLTRQLCDGARAAGALGIDVVCDFRSADVAAAGEGAPLAPVYHAAMAAGRERPLMILNWGGVGNVTWLGRAGEIVAFDTGPANALIDDILLSRRGVAFDAGGALAASGRADAAILAALMRDRYFDRPPPKSLDRNHFAAAAAAVEALGDADAAATLAAFTVEATVAALARVPEAPKRWLVGGGGRLNAFLMSRLADRLGVPVEPVEAIGFDGDAIEAQCFAYLALRARRGLPLSFPTTTGVPAPTTGGVFWPAPR</sequence>
<dbReference type="UniPathway" id="UPA00343"/>
<protein>
    <recommendedName>
        <fullName evidence="2">Anhydro-N-acetylmuramic acid kinase</fullName>
        <ecNumber evidence="2">2.7.1.170</ecNumber>
    </recommendedName>
    <alternativeName>
        <fullName evidence="2">AnhMurNAc kinase</fullName>
    </alternativeName>
</protein>
<gene>
    <name evidence="2" type="primary">anmK</name>
    <name evidence="4" type="ORF">DFR50_13635</name>
</gene>
<dbReference type="GO" id="GO:0097175">
    <property type="term" value="P:1,6-anhydro-N-acetyl-beta-muramic acid catabolic process"/>
    <property type="evidence" value="ECO:0007669"/>
    <property type="project" value="UniProtKB-UniRule"/>
</dbReference>
<evidence type="ECO:0000256" key="3">
    <source>
        <dbReference type="SAM" id="MobiDB-lite"/>
    </source>
</evidence>
<evidence type="ECO:0000313" key="5">
    <source>
        <dbReference type="Proteomes" id="UP000253529"/>
    </source>
</evidence>
<comment type="caution">
    <text evidence="4">The sequence shown here is derived from an EMBL/GenBank/DDBJ whole genome shotgun (WGS) entry which is preliminary data.</text>
</comment>
<comment type="catalytic activity">
    <reaction evidence="2">
        <text>1,6-anhydro-N-acetyl-beta-muramate + ATP + H2O = N-acetyl-D-muramate 6-phosphate + ADP + H(+)</text>
        <dbReference type="Rhea" id="RHEA:24952"/>
        <dbReference type="ChEBI" id="CHEBI:15377"/>
        <dbReference type="ChEBI" id="CHEBI:15378"/>
        <dbReference type="ChEBI" id="CHEBI:30616"/>
        <dbReference type="ChEBI" id="CHEBI:58690"/>
        <dbReference type="ChEBI" id="CHEBI:58722"/>
        <dbReference type="ChEBI" id="CHEBI:456216"/>
        <dbReference type="EC" id="2.7.1.170"/>
    </reaction>
</comment>
<dbReference type="InterPro" id="IPR043129">
    <property type="entry name" value="ATPase_NBD"/>
</dbReference>
<dbReference type="EMBL" id="QNRK01000036">
    <property type="protein sequence ID" value="RBP05146.1"/>
    <property type="molecule type" value="Genomic_DNA"/>
</dbReference>
<evidence type="ECO:0000256" key="2">
    <source>
        <dbReference type="HAMAP-Rule" id="MF_01270"/>
    </source>
</evidence>
<keyword evidence="5" id="KW-1185">Reference proteome</keyword>
<keyword evidence="1 2" id="KW-0119">Carbohydrate metabolism</keyword>
<comment type="pathway">
    <text evidence="2">Cell wall biogenesis; peptidoglycan recycling.</text>
</comment>
<dbReference type="OrthoDB" id="9763949at2"/>
<feature type="region of interest" description="Disordered" evidence="3">
    <location>
        <begin position="111"/>
        <end position="130"/>
    </location>
</feature>
<dbReference type="SUPFAM" id="SSF53067">
    <property type="entry name" value="Actin-like ATPase domain"/>
    <property type="match status" value="1"/>
</dbReference>
<dbReference type="HAMAP" id="MF_01270">
    <property type="entry name" value="AnhMurNAc_kinase"/>
    <property type="match status" value="1"/>
</dbReference>
<dbReference type="GO" id="GO:0016301">
    <property type="term" value="F:kinase activity"/>
    <property type="evidence" value="ECO:0007669"/>
    <property type="project" value="UniProtKB-KW"/>
</dbReference>
<dbReference type="PANTHER" id="PTHR30605">
    <property type="entry name" value="ANHYDRO-N-ACETYLMURAMIC ACID KINASE"/>
    <property type="match status" value="1"/>
</dbReference>
<dbReference type="Gene3D" id="3.30.420.40">
    <property type="match status" value="2"/>
</dbReference>
<comment type="function">
    <text evidence="2">Catalyzes the specific phosphorylation of 1,6-anhydro-N-acetylmuramic acid (anhMurNAc) with the simultaneous cleavage of the 1,6-anhydro ring, generating MurNAc-6-P. Is required for the utilization of anhMurNAc either imported from the medium or derived from its own cell wall murein, and thus plays a role in cell wall recycling.</text>
</comment>
<dbReference type="GO" id="GO:0009254">
    <property type="term" value="P:peptidoglycan turnover"/>
    <property type="evidence" value="ECO:0007669"/>
    <property type="project" value="UniProtKB-UniRule"/>
</dbReference>
<reference evidence="4 5" key="1">
    <citation type="submission" date="2018-06" db="EMBL/GenBank/DDBJ databases">
        <title>Genomic Encyclopedia of Type Strains, Phase IV (KMG-IV): sequencing the most valuable type-strain genomes for metagenomic binning, comparative biology and taxonomic classification.</title>
        <authorList>
            <person name="Goeker M."/>
        </authorList>
    </citation>
    <scope>NUCLEOTIDE SEQUENCE [LARGE SCALE GENOMIC DNA]</scope>
    <source>
        <strain evidence="4 5">DSM 24875</strain>
    </source>
</reference>
<dbReference type="RefSeq" id="WP_113891958.1">
    <property type="nucleotide sequence ID" value="NZ_QNRK01000036.1"/>
</dbReference>
<dbReference type="InterPro" id="IPR005338">
    <property type="entry name" value="Anhydro_N_Ac-Mur_kinase"/>
</dbReference>
<keyword evidence="2" id="KW-0067">ATP-binding</keyword>
<comment type="pathway">
    <text evidence="2">Amino-sugar metabolism; 1,6-anhydro-N-acetylmuramate degradation.</text>
</comment>
<dbReference type="UniPathway" id="UPA00544"/>
<evidence type="ECO:0000313" key="4">
    <source>
        <dbReference type="EMBL" id="RBP05146.1"/>
    </source>
</evidence>
<keyword evidence="2" id="KW-0808">Transferase</keyword>
<accession>A0A366ETA2</accession>
<dbReference type="Pfam" id="PF03702">
    <property type="entry name" value="AnmK"/>
    <property type="match status" value="2"/>
</dbReference>
<dbReference type="PANTHER" id="PTHR30605:SF0">
    <property type="entry name" value="ANHYDRO-N-ACETYLMURAMIC ACID KINASE"/>
    <property type="match status" value="1"/>
</dbReference>
<dbReference type="AlphaFoldDB" id="A0A366ETA2"/>
<keyword evidence="2" id="KW-0547">Nucleotide-binding</keyword>
<dbReference type="GO" id="GO:0016773">
    <property type="term" value="F:phosphotransferase activity, alcohol group as acceptor"/>
    <property type="evidence" value="ECO:0007669"/>
    <property type="project" value="UniProtKB-UniRule"/>
</dbReference>
<name>A0A366ETA2_9HYPH</name>
<dbReference type="GO" id="GO:0005524">
    <property type="term" value="F:ATP binding"/>
    <property type="evidence" value="ECO:0007669"/>
    <property type="project" value="UniProtKB-UniRule"/>
</dbReference>
<dbReference type="GO" id="GO:0006040">
    <property type="term" value="P:amino sugar metabolic process"/>
    <property type="evidence" value="ECO:0007669"/>
    <property type="project" value="InterPro"/>
</dbReference>
<proteinExistence type="inferred from homology"/>